<evidence type="ECO:0000313" key="8">
    <source>
        <dbReference type="EMBL" id="GMA30918.1"/>
    </source>
</evidence>
<proteinExistence type="inferred from homology"/>
<keyword evidence="5 6" id="KW-0472">Membrane</keyword>
<dbReference type="InterPro" id="IPR037185">
    <property type="entry name" value="EmrE-like"/>
</dbReference>
<dbReference type="InterPro" id="IPR000620">
    <property type="entry name" value="EamA_dom"/>
</dbReference>
<dbReference type="AlphaFoldDB" id="A0AA37UHN4"/>
<reference evidence="8" key="1">
    <citation type="journal article" date="2014" name="Int. J. Syst. Evol. Microbiol.">
        <title>Complete genome sequence of Corynebacterium casei LMG S-19264T (=DSM 44701T), isolated from a smear-ripened cheese.</title>
        <authorList>
            <consortium name="US DOE Joint Genome Institute (JGI-PGF)"/>
            <person name="Walter F."/>
            <person name="Albersmeier A."/>
            <person name="Kalinowski J."/>
            <person name="Ruckert C."/>
        </authorList>
    </citation>
    <scope>NUCLEOTIDE SEQUENCE</scope>
    <source>
        <strain evidence="8">NBRC 112290</strain>
    </source>
</reference>
<evidence type="ECO:0000313" key="9">
    <source>
        <dbReference type="Proteomes" id="UP001157161"/>
    </source>
</evidence>
<keyword evidence="3 6" id="KW-0812">Transmembrane</keyword>
<name>A0AA37UHN4_9MICO</name>
<reference evidence="8" key="2">
    <citation type="submission" date="2023-02" db="EMBL/GenBank/DDBJ databases">
        <authorList>
            <person name="Sun Q."/>
            <person name="Mori K."/>
        </authorList>
    </citation>
    <scope>NUCLEOTIDE SEQUENCE</scope>
    <source>
        <strain evidence="8">NBRC 112290</strain>
    </source>
</reference>
<evidence type="ECO:0000256" key="6">
    <source>
        <dbReference type="SAM" id="Phobius"/>
    </source>
</evidence>
<evidence type="ECO:0000256" key="5">
    <source>
        <dbReference type="ARBA" id="ARBA00023136"/>
    </source>
</evidence>
<protein>
    <submittedName>
        <fullName evidence="8">Transporter YwfM</fullName>
    </submittedName>
</protein>
<feature type="transmembrane region" description="Helical" evidence="6">
    <location>
        <begin position="233"/>
        <end position="258"/>
    </location>
</feature>
<dbReference type="InterPro" id="IPR050638">
    <property type="entry name" value="AA-Vitamin_Transporters"/>
</dbReference>
<feature type="transmembrane region" description="Helical" evidence="6">
    <location>
        <begin position="270"/>
        <end position="290"/>
    </location>
</feature>
<feature type="transmembrane region" description="Helical" evidence="6">
    <location>
        <begin position="122"/>
        <end position="145"/>
    </location>
</feature>
<comment type="caution">
    <text evidence="8">The sequence shown here is derived from an EMBL/GenBank/DDBJ whole genome shotgun (WGS) entry which is preliminary data.</text>
</comment>
<evidence type="ECO:0000259" key="7">
    <source>
        <dbReference type="Pfam" id="PF00892"/>
    </source>
</evidence>
<dbReference type="Proteomes" id="UP001157161">
    <property type="component" value="Unassembled WGS sequence"/>
</dbReference>
<feature type="transmembrane region" description="Helical" evidence="6">
    <location>
        <begin position="152"/>
        <end position="170"/>
    </location>
</feature>
<feature type="transmembrane region" description="Helical" evidence="6">
    <location>
        <begin position="95"/>
        <end position="116"/>
    </location>
</feature>
<comment type="subcellular location">
    <subcellularLocation>
        <location evidence="1">Membrane</location>
        <topology evidence="1">Multi-pass membrane protein</topology>
    </subcellularLocation>
</comment>
<sequence length="327" mass="31956">MVAPSPTAVGTSSSAGTRAAGLVLAAAVCFGTTGTAQTFAPDGAGPVSVGAARLVLGGLLLALVGGVVALRARAEPRPVAPHPGRPGRPAATRRTAALVALAALAMVAYQPAFFVGTRANGVAVGTLVALGSGPLVAGALEWAVLRRRPSRRWAVATAVAVLGVALLALAPGAGAGPLGLLASLGAGVSYAVYAVATKVLLEAGWPVLRVVPLVFGAGALLALPILLAGDVAWLATGAGAGVALWLGVVTLACGYLLFAAGLRHLPAATAATLTLAEPVTAGLLGVLVLHEVLPPQAWLGVGAVVLAVVLLSAPARRRPAVTTTPVG</sequence>
<dbReference type="GO" id="GO:0016020">
    <property type="term" value="C:membrane"/>
    <property type="evidence" value="ECO:0007669"/>
    <property type="project" value="UniProtKB-SubCell"/>
</dbReference>
<dbReference type="SUPFAM" id="SSF103481">
    <property type="entry name" value="Multidrug resistance efflux transporter EmrE"/>
    <property type="match status" value="2"/>
</dbReference>
<feature type="transmembrane region" description="Helical" evidence="6">
    <location>
        <begin position="54"/>
        <end position="74"/>
    </location>
</feature>
<keyword evidence="4 6" id="KW-1133">Transmembrane helix</keyword>
<dbReference type="Pfam" id="PF00892">
    <property type="entry name" value="EamA"/>
    <property type="match status" value="2"/>
</dbReference>
<dbReference type="PANTHER" id="PTHR32322:SF2">
    <property type="entry name" value="EAMA DOMAIN-CONTAINING PROTEIN"/>
    <property type="match status" value="1"/>
</dbReference>
<evidence type="ECO:0000256" key="1">
    <source>
        <dbReference type="ARBA" id="ARBA00004141"/>
    </source>
</evidence>
<dbReference type="EMBL" id="BSUM01000001">
    <property type="protein sequence ID" value="GMA30918.1"/>
    <property type="molecule type" value="Genomic_DNA"/>
</dbReference>
<feature type="transmembrane region" description="Helical" evidence="6">
    <location>
        <begin position="207"/>
        <end position="227"/>
    </location>
</feature>
<dbReference type="RefSeq" id="WP_284249688.1">
    <property type="nucleotide sequence ID" value="NZ_BSUM01000001.1"/>
</dbReference>
<feature type="domain" description="EamA" evidence="7">
    <location>
        <begin position="178"/>
        <end position="312"/>
    </location>
</feature>
<dbReference type="PANTHER" id="PTHR32322">
    <property type="entry name" value="INNER MEMBRANE TRANSPORTER"/>
    <property type="match status" value="1"/>
</dbReference>
<comment type="similarity">
    <text evidence="2">Belongs to the EamA transporter family.</text>
</comment>
<feature type="domain" description="EamA" evidence="7">
    <location>
        <begin position="20"/>
        <end position="168"/>
    </location>
</feature>
<evidence type="ECO:0000256" key="3">
    <source>
        <dbReference type="ARBA" id="ARBA00022692"/>
    </source>
</evidence>
<gene>
    <name evidence="8" type="primary">ywfM</name>
    <name evidence="8" type="ORF">GCM10025875_09100</name>
</gene>
<evidence type="ECO:0000256" key="2">
    <source>
        <dbReference type="ARBA" id="ARBA00007362"/>
    </source>
</evidence>
<organism evidence="8 9">
    <name type="scientific">Litorihabitans aurantiacus</name>
    <dbReference type="NCBI Taxonomy" id="1930061"/>
    <lineage>
        <taxon>Bacteria</taxon>
        <taxon>Bacillati</taxon>
        <taxon>Actinomycetota</taxon>
        <taxon>Actinomycetes</taxon>
        <taxon>Micrococcales</taxon>
        <taxon>Beutenbergiaceae</taxon>
        <taxon>Litorihabitans</taxon>
    </lineage>
</organism>
<accession>A0AA37UHN4</accession>
<feature type="transmembrane region" description="Helical" evidence="6">
    <location>
        <begin position="176"/>
        <end position="195"/>
    </location>
</feature>
<dbReference type="Gene3D" id="1.10.3730.20">
    <property type="match status" value="1"/>
</dbReference>
<evidence type="ECO:0000256" key="4">
    <source>
        <dbReference type="ARBA" id="ARBA00022989"/>
    </source>
</evidence>
<keyword evidence="9" id="KW-1185">Reference proteome</keyword>
<feature type="transmembrane region" description="Helical" evidence="6">
    <location>
        <begin position="296"/>
        <end position="313"/>
    </location>
</feature>